<dbReference type="InterPro" id="IPR036046">
    <property type="entry name" value="Acylphosphatase-like_dom_sf"/>
</dbReference>
<comment type="similarity">
    <text evidence="1 5">Belongs to the acylphosphatase family.</text>
</comment>
<dbReference type="PANTHER" id="PTHR47268:SF4">
    <property type="entry name" value="ACYLPHOSPHATASE"/>
    <property type="match status" value="1"/>
</dbReference>
<evidence type="ECO:0000256" key="3">
    <source>
        <dbReference type="ARBA" id="ARBA00047645"/>
    </source>
</evidence>
<dbReference type="EC" id="3.6.1.7" evidence="2 4"/>
<dbReference type="SUPFAM" id="SSF54975">
    <property type="entry name" value="Acylphosphatase/BLUF domain-like"/>
    <property type="match status" value="1"/>
</dbReference>
<dbReference type="OrthoDB" id="5295388at2"/>
<dbReference type="EMBL" id="JAAYYV010000172">
    <property type="protein sequence ID" value="NLF54033.1"/>
    <property type="molecule type" value="Genomic_DNA"/>
</dbReference>
<comment type="catalytic activity">
    <reaction evidence="3 4">
        <text>an acyl phosphate + H2O = a carboxylate + phosphate + H(+)</text>
        <dbReference type="Rhea" id="RHEA:14965"/>
        <dbReference type="ChEBI" id="CHEBI:15377"/>
        <dbReference type="ChEBI" id="CHEBI:15378"/>
        <dbReference type="ChEBI" id="CHEBI:29067"/>
        <dbReference type="ChEBI" id="CHEBI:43474"/>
        <dbReference type="ChEBI" id="CHEBI:59918"/>
        <dbReference type="EC" id="3.6.1.7"/>
    </reaction>
</comment>
<evidence type="ECO:0000256" key="4">
    <source>
        <dbReference type="PROSITE-ProRule" id="PRU00520"/>
    </source>
</evidence>
<dbReference type="Pfam" id="PF00708">
    <property type="entry name" value="Acylphosphatase"/>
    <property type="match status" value="1"/>
</dbReference>
<sequence>MPDRDPAPVARLLRIRGRVQGVWYRASAVEQAQRLGLRGWVRNRADGSVEILVAGSESGIEDFLDWARIGPPKAQVSRIEIEAADPAEAGPFAQRPDH</sequence>
<dbReference type="PROSITE" id="PS00151">
    <property type="entry name" value="ACYLPHOSPHATASE_2"/>
    <property type="match status" value="1"/>
</dbReference>
<reference evidence="7 8" key="1">
    <citation type="journal article" date="2020" name="Biotechnol. Biofuels">
        <title>New insights from the biogas microbiome by comprehensive genome-resolved metagenomics of nearly 1600 species originating from multiple anaerobic digesters.</title>
        <authorList>
            <person name="Campanaro S."/>
            <person name="Treu L."/>
            <person name="Rodriguez-R L.M."/>
            <person name="Kovalovszki A."/>
            <person name="Ziels R.M."/>
            <person name="Maus I."/>
            <person name="Zhu X."/>
            <person name="Kougias P.G."/>
            <person name="Basile A."/>
            <person name="Luo G."/>
            <person name="Schluter A."/>
            <person name="Konstantinidis K.T."/>
            <person name="Angelidaki I."/>
        </authorList>
    </citation>
    <scope>NUCLEOTIDE SEQUENCE [LARGE SCALE GENOMIC DNA]</scope>
    <source>
        <strain evidence="7">AS06rmzACSIP_256</strain>
    </source>
</reference>
<feature type="active site" evidence="4">
    <location>
        <position position="25"/>
    </location>
</feature>
<dbReference type="InterPro" id="IPR001792">
    <property type="entry name" value="Acylphosphatase-like_dom"/>
</dbReference>
<dbReference type="Proteomes" id="UP000536534">
    <property type="component" value="Unassembled WGS sequence"/>
</dbReference>
<name>A0A7X7LVK9_9RHOO</name>
<dbReference type="PRINTS" id="PR00112">
    <property type="entry name" value="ACYLPHPHTASE"/>
</dbReference>
<evidence type="ECO:0000313" key="7">
    <source>
        <dbReference type="EMBL" id="NLF54033.1"/>
    </source>
</evidence>
<dbReference type="RefSeq" id="WP_068808057.1">
    <property type="nucleotide sequence ID" value="NZ_MBFM01000004.1"/>
</dbReference>
<evidence type="ECO:0000259" key="6">
    <source>
        <dbReference type="PROSITE" id="PS51160"/>
    </source>
</evidence>
<dbReference type="InterPro" id="IPR020456">
    <property type="entry name" value="Acylphosphatase"/>
</dbReference>
<organism evidence="7 8">
    <name type="scientific">Thauera phenolivorans</name>
    <dbReference type="NCBI Taxonomy" id="1792543"/>
    <lineage>
        <taxon>Bacteria</taxon>
        <taxon>Pseudomonadati</taxon>
        <taxon>Pseudomonadota</taxon>
        <taxon>Betaproteobacteria</taxon>
        <taxon>Rhodocyclales</taxon>
        <taxon>Zoogloeaceae</taxon>
        <taxon>Thauera</taxon>
    </lineage>
</organism>
<dbReference type="PROSITE" id="PS51160">
    <property type="entry name" value="ACYLPHOSPHATASE_3"/>
    <property type="match status" value="1"/>
</dbReference>
<dbReference type="PANTHER" id="PTHR47268">
    <property type="entry name" value="ACYLPHOSPHATASE"/>
    <property type="match status" value="1"/>
</dbReference>
<evidence type="ECO:0000256" key="2">
    <source>
        <dbReference type="ARBA" id="ARBA00012150"/>
    </source>
</evidence>
<protein>
    <recommendedName>
        <fullName evidence="2 4">acylphosphatase</fullName>
        <ecNumber evidence="2 4">3.6.1.7</ecNumber>
    </recommendedName>
</protein>
<feature type="active site" evidence="4">
    <location>
        <position position="43"/>
    </location>
</feature>
<dbReference type="GO" id="GO:0003998">
    <property type="term" value="F:acylphosphatase activity"/>
    <property type="evidence" value="ECO:0007669"/>
    <property type="project" value="UniProtKB-EC"/>
</dbReference>
<keyword evidence="4" id="KW-0378">Hydrolase</keyword>
<dbReference type="AlphaFoldDB" id="A0A7X7LVK9"/>
<proteinExistence type="inferred from homology"/>
<comment type="caution">
    <text evidence="7">The sequence shown here is derived from an EMBL/GenBank/DDBJ whole genome shotgun (WGS) entry which is preliminary data.</text>
</comment>
<accession>A0A7X7LVK9</accession>
<feature type="domain" description="Acylphosphatase-like" evidence="6">
    <location>
        <begin position="10"/>
        <end position="96"/>
    </location>
</feature>
<evidence type="ECO:0000256" key="5">
    <source>
        <dbReference type="RuleBase" id="RU004168"/>
    </source>
</evidence>
<dbReference type="InterPro" id="IPR017968">
    <property type="entry name" value="Acylphosphatase_CS"/>
</dbReference>
<gene>
    <name evidence="7" type="ORF">GX576_06495</name>
</gene>
<evidence type="ECO:0000313" key="8">
    <source>
        <dbReference type="Proteomes" id="UP000536534"/>
    </source>
</evidence>
<evidence type="ECO:0000256" key="1">
    <source>
        <dbReference type="ARBA" id="ARBA00005614"/>
    </source>
</evidence>
<dbReference type="Gene3D" id="3.30.70.100">
    <property type="match status" value="1"/>
</dbReference>